<comment type="cofactor">
    <cofactor evidence="1">
        <name>(6R)-5,10-methylene-5,6,7,8-tetrahydrofolate</name>
        <dbReference type="ChEBI" id="CHEBI:15636"/>
    </cofactor>
</comment>
<keyword evidence="4 8" id="KW-0285">Flavoprotein</keyword>
<dbReference type="GO" id="GO:0009416">
    <property type="term" value="P:response to light stimulus"/>
    <property type="evidence" value="ECO:0007669"/>
    <property type="project" value="TreeGrafter"/>
</dbReference>
<evidence type="ECO:0000256" key="5">
    <source>
        <dbReference type="ARBA" id="ARBA00022827"/>
    </source>
</evidence>
<feature type="binding site" evidence="8">
    <location>
        <position position="279"/>
    </location>
    <ligand>
        <name>FAD</name>
        <dbReference type="ChEBI" id="CHEBI:57692"/>
    </ligand>
</feature>
<reference evidence="12 13" key="1">
    <citation type="submission" date="2016-04" db="EMBL/GenBank/DDBJ databases">
        <title>Draft genome sequence of freshwater magnetotactic bacteria Magnetospirillum marisnigri SP-1 and Magnetospirillum moscoviense BB-1.</title>
        <authorList>
            <person name="Koziaeva V."/>
            <person name="Dziuba M.V."/>
            <person name="Ivanov T.M."/>
            <person name="Kuznetsov B."/>
            <person name="Grouzdev D.S."/>
        </authorList>
    </citation>
    <scope>NUCLEOTIDE SEQUENCE [LARGE SCALE GENOMIC DNA]</scope>
    <source>
        <strain evidence="12 13">SP-1</strain>
    </source>
</reference>
<evidence type="ECO:0000256" key="7">
    <source>
        <dbReference type="ARBA" id="ARBA00033999"/>
    </source>
</evidence>
<dbReference type="GO" id="GO:0000719">
    <property type="term" value="P:photoreactive repair"/>
    <property type="evidence" value="ECO:0007669"/>
    <property type="project" value="UniProtKB-ARBA"/>
</dbReference>
<evidence type="ECO:0000313" key="13">
    <source>
        <dbReference type="Proteomes" id="UP000078428"/>
    </source>
</evidence>
<dbReference type="SUPFAM" id="SSF52425">
    <property type="entry name" value="Cryptochrome/photolyase, N-terminal domain"/>
    <property type="match status" value="1"/>
</dbReference>
<dbReference type="PRINTS" id="PR00147">
    <property type="entry name" value="DNAPHOTLYASE"/>
</dbReference>
<dbReference type="AlphaFoldDB" id="A0A178MA25"/>
<name>A0A178MA25_9PROT</name>
<dbReference type="Pfam" id="PF03441">
    <property type="entry name" value="FAD_binding_7"/>
    <property type="match status" value="1"/>
</dbReference>
<gene>
    <name evidence="12" type="ORF">A6A04_06865</name>
</gene>
<feature type="site" description="Electron transfer via tryptophanyl radical" evidence="9">
    <location>
        <position position="313"/>
    </location>
</feature>
<comment type="caution">
    <text evidence="12">The sequence shown here is derived from an EMBL/GenBank/DDBJ whole genome shotgun (WGS) entry which is preliminary data.</text>
</comment>
<feature type="site" description="Electron transfer via tryptophanyl radical" evidence="9">
    <location>
        <position position="389"/>
    </location>
</feature>
<evidence type="ECO:0000259" key="11">
    <source>
        <dbReference type="PROSITE" id="PS51645"/>
    </source>
</evidence>
<comment type="catalytic activity">
    <reaction evidence="7">
        <text>cyclobutadipyrimidine (in DNA) = 2 pyrimidine residues (in DNA).</text>
        <dbReference type="EC" id="4.1.99.3"/>
    </reaction>
</comment>
<dbReference type="InterPro" id="IPR018394">
    <property type="entry name" value="DNA_photolyase_1_CS_C"/>
</dbReference>
<dbReference type="InterPro" id="IPR006050">
    <property type="entry name" value="DNA_photolyase_N"/>
</dbReference>
<dbReference type="EMBL" id="LWQT01000098">
    <property type="protein sequence ID" value="OAN45612.1"/>
    <property type="molecule type" value="Genomic_DNA"/>
</dbReference>
<accession>A0A178MA25</accession>
<dbReference type="InterPro" id="IPR014729">
    <property type="entry name" value="Rossmann-like_a/b/a_fold"/>
</dbReference>
<evidence type="ECO:0000313" key="12">
    <source>
        <dbReference type="EMBL" id="OAN45612.1"/>
    </source>
</evidence>
<keyword evidence="6 10" id="KW-0157">Chromophore</keyword>
<comment type="similarity">
    <text evidence="10">Belongs to the DNA photolyase family.</text>
</comment>
<sequence length="482" mass="53635">MTESMMPPSDAPILVWFRRDLRLDDNPALAEAAATGRPVLPVYVHDEDSAGAWAEGGASRWWLHHSLARLGEGLKRLGVPLLLRRGPAAEMLAETARMVGADTVVWNRRIEPWAARQEAAVAARAAGAGLVARAVGSPLLFEPDRVTSKLGTPLKVFTPFWRACLAAPPPTRPIPAPERLIPCATAPAGDALEHWRLLPKTPDWAGGLRDTWRPGEADAARRLSRFLAERLDSYAGDRDRPAVDGTSGLSPHLHFGEISPRRVFHAAFDAPPSAGHDRFLAELGWREFSAHLLMRSPDMDRAPLNTDFARMDWRSDPEGLEAWRRGRTGYPLVDAGMRQLWQTGWMHNRVRMVVASFLVKDLLLPWTDGAAWFWDTLVDADLASNSASWQWVAGCGADAAPFFRVFNPALQGEKFDSDGGYVRRWCPELARLPDRWLHQPWRAPSQALAMAGIALGRDYPRPVVDHDLARKRALDAFSRLRQ</sequence>
<dbReference type="InterPro" id="IPR036134">
    <property type="entry name" value="Crypto/Photolyase_FAD-like_sf"/>
</dbReference>
<dbReference type="PROSITE" id="PS51645">
    <property type="entry name" value="PHR_CRY_ALPHA_BETA"/>
    <property type="match status" value="1"/>
</dbReference>
<evidence type="ECO:0000256" key="1">
    <source>
        <dbReference type="ARBA" id="ARBA00001932"/>
    </source>
</evidence>
<dbReference type="Pfam" id="PF00875">
    <property type="entry name" value="DNA_photolyase"/>
    <property type="match status" value="1"/>
</dbReference>
<dbReference type="Gene3D" id="1.10.579.10">
    <property type="entry name" value="DNA Cyclobutane Dipyrimidine Photolyase, subunit A, domain 3"/>
    <property type="match status" value="1"/>
</dbReference>
<keyword evidence="13" id="KW-1185">Reference proteome</keyword>
<dbReference type="PANTHER" id="PTHR11455">
    <property type="entry name" value="CRYPTOCHROME"/>
    <property type="match status" value="1"/>
</dbReference>
<comment type="cofactor">
    <cofactor evidence="8">
        <name>FAD</name>
        <dbReference type="ChEBI" id="CHEBI:57692"/>
    </cofactor>
    <text evidence="8">Binds 1 FAD per subunit.</text>
</comment>
<dbReference type="InterPro" id="IPR002081">
    <property type="entry name" value="Cryptochrome/DNA_photolyase_1"/>
</dbReference>
<dbReference type="FunFam" id="1.10.579.10:FF:000003">
    <property type="entry name" value="Deoxyribodipyrimidine photo-lyase"/>
    <property type="match status" value="1"/>
</dbReference>
<dbReference type="InterPro" id="IPR005101">
    <property type="entry name" value="Cryptochr/Photolyase_FAD-bd"/>
</dbReference>
<evidence type="ECO:0000256" key="2">
    <source>
        <dbReference type="ARBA" id="ARBA00013149"/>
    </source>
</evidence>
<proteinExistence type="inferred from homology"/>
<evidence type="ECO:0000256" key="6">
    <source>
        <dbReference type="ARBA" id="ARBA00022991"/>
    </source>
</evidence>
<dbReference type="PANTHER" id="PTHR11455:SF9">
    <property type="entry name" value="CRYPTOCHROME CIRCADIAN CLOCK 5 ISOFORM X1"/>
    <property type="match status" value="1"/>
</dbReference>
<dbReference type="InterPro" id="IPR036155">
    <property type="entry name" value="Crypto/Photolyase_N_sf"/>
</dbReference>
<feature type="site" description="Electron transfer via tryptophanyl radical" evidence="9">
    <location>
        <position position="366"/>
    </location>
</feature>
<dbReference type="STRING" id="1285242.A6A04_06865"/>
<evidence type="ECO:0000256" key="9">
    <source>
        <dbReference type="PIRSR" id="PIRSR602081-2"/>
    </source>
</evidence>
<protein>
    <recommendedName>
        <fullName evidence="3">Deoxyribodipyrimidine photo-lyase</fullName>
        <ecNumber evidence="2">4.1.99.3</ecNumber>
    </recommendedName>
</protein>
<feature type="domain" description="Photolyase/cryptochrome alpha/beta" evidence="11">
    <location>
        <begin position="11"/>
        <end position="140"/>
    </location>
</feature>
<organism evidence="12 13">
    <name type="scientific">Paramagnetospirillum marisnigri</name>
    <dbReference type="NCBI Taxonomy" id="1285242"/>
    <lineage>
        <taxon>Bacteria</taxon>
        <taxon>Pseudomonadati</taxon>
        <taxon>Pseudomonadota</taxon>
        <taxon>Alphaproteobacteria</taxon>
        <taxon>Rhodospirillales</taxon>
        <taxon>Magnetospirillaceae</taxon>
        <taxon>Paramagnetospirillum</taxon>
    </lineage>
</organism>
<evidence type="ECO:0000256" key="10">
    <source>
        <dbReference type="RuleBase" id="RU004182"/>
    </source>
</evidence>
<evidence type="ECO:0000256" key="3">
    <source>
        <dbReference type="ARBA" id="ARBA00014046"/>
    </source>
</evidence>
<dbReference type="EC" id="4.1.99.3" evidence="2"/>
<dbReference type="Proteomes" id="UP000078428">
    <property type="component" value="Unassembled WGS sequence"/>
</dbReference>
<dbReference type="GO" id="GO:0003904">
    <property type="term" value="F:deoxyribodipyrimidine photo-lyase activity"/>
    <property type="evidence" value="ECO:0007669"/>
    <property type="project" value="UniProtKB-EC"/>
</dbReference>
<feature type="binding site" evidence="8">
    <location>
        <begin position="379"/>
        <end position="381"/>
    </location>
    <ligand>
        <name>FAD</name>
        <dbReference type="ChEBI" id="CHEBI:57692"/>
    </ligand>
</feature>
<evidence type="ECO:0000256" key="4">
    <source>
        <dbReference type="ARBA" id="ARBA00022630"/>
    </source>
</evidence>
<dbReference type="PROSITE" id="PS00394">
    <property type="entry name" value="DNA_PHOTOLYASES_1_1"/>
    <property type="match status" value="1"/>
</dbReference>
<dbReference type="GO" id="GO:0071949">
    <property type="term" value="F:FAD binding"/>
    <property type="evidence" value="ECO:0007669"/>
    <property type="project" value="TreeGrafter"/>
</dbReference>
<dbReference type="SUPFAM" id="SSF48173">
    <property type="entry name" value="Cryptochrome/photolyase FAD-binding domain"/>
    <property type="match status" value="1"/>
</dbReference>
<dbReference type="Gene3D" id="1.25.40.80">
    <property type="match status" value="1"/>
</dbReference>
<keyword evidence="12" id="KW-0456">Lyase</keyword>
<feature type="binding site" evidence="8">
    <location>
        <position position="234"/>
    </location>
    <ligand>
        <name>FAD</name>
        <dbReference type="ChEBI" id="CHEBI:57692"/>
    </ligand>
</feature>
<dbReference type="GO" id="GO:0003677">
    <property type="term" value="F:DNA binding"/>
    <property type="evidence" value="ECO:0007669"/>
    <property type="project" value="TreeGrafter"/>
</dbReference>
<feature type="binding site" evidence="8">
    <location>
        <begin position="246"/>
        <end position="250"/>
    </location>
    <ligand>
        <name>FAD</name>
        <dbReference type="ChEBI" id="CHEBI:57692"/>
    </ligand>
</feature>
<evidence type="ECO:0000256" key="8">
    <source>
        <dbReference type="PIRSR" id="PIRSR602081-1"/>
    </source>
</evidence>
<keyword evidence="5 8" id="KW-0274">FAD</keyword>
<dbReference type="Gene3D" id="3.40.50.620">
    <property type="entry name" value="HUPs"/>
    <property type="match status" value="1"/>
</dbReference>